<name>A0ABR2I1M6_9PEZI</name>
<accession>A0ABR2I1M6</accession>
<sequence length="208" mass="23437">MQFSYLLSAFLATLAVASPIVNSGAEADIDIVARDETFEAATLEARAKGDTKPYELLSSVHKDLKDGKWYVFALKDPLGAKFDGSDKESKTDLEKLQKKLGFEHIRYITGKVKEEKKSGKVVKRDVVNLKFHDLSKENKNADSPIKLRHIDWQIRDAKAKDMDFVKETTEAKVNGLAGFDATYKKDHPKYNVDNNNCNSYVTFAKTKL</sequence>
<proteinExistence type="predicted"/>
<dbReference type="EMBL" id="JAPCWZ010000007">
    <property type="protein sequence ID" value="KAK8856077.1"/>
    <property type="molecule type" value="Genomic_DNA"/>
</dbReference>
<evidence type="ECO:0000256" key="1">
    <source>
        <dbReference type="SAM" id="SignalP"/>
    </source>
</evidence>
<feature type="chain" id="PRO_5047325164" evidence="1">
    <location>
        <begin position="18"/>
        <end position="208"/>
    </location>
</feature>
<dbReference type="Proteomes" id="UP001390339">
    <property type="component" value="Unassembled WGS sequence"/>
</dbReference>
<feature type="signal peptide" evidence="1">
    <location>
        <begin position="1"/>
        <end position="17"/>
    </location>
</feature>
<evidence type="ECO:0000313" key="2">
    <source>
        <dbReference type="EMBL" id="KAK8856077.1"/>
    </source>
</evidence>
<reference evidence="2 3" key="1">
    <citation type="journal article" date="2024" name="IMA Fungus">
        <title>Apiospora arundinis, a panoply of carbohydrate-active enzymes and secondary metabolites.</title>
        <authorList>
            <person name="Sorensen T."/>
            <person name="Petersen C."/>
            <person name="Muurmann A.T."/>
            <person name="Christiansen J.V."/>
            <person name="Brundto M.L."/>
            <person name="Overgaard C.K."/>
            <person name="Boysen A.T."/>
            <person name="Wollenberg R.D."/>
            <person name="Larsen T.O."/>
            <person name="Sorensen J.L."/>
            <person name="Nielsen K.L."/>
            <person name="Sondergaard T.E."/>
        </authorList>
    </citation>
    <scope>NUCLEOTIDE SEQUENCE [LARGE SCALE GENOMIC DNA]</scope>
    <source>
        <strain evidence="2 3">AAU 773</strain>
    </source>
</reference>
<organism evidence="2 3">
    <name type="scientific">Apiospora arundinis</name>
    <dbReference type="NCBI Taxonomy" id="335852"/>
    <lineage>
        <taxon>Eukaryota</taxon>
        <taxon>Fungi</taxon>
        <taxon>Dikarya</taxon>
        <taxon>Ascomycota</taxon>
        <taxon>Pezizomycotina</taxon>
        <taxon>Sordariomycetes</taxon>
        <taxon>Xylariomycetidae</taxon>
        <taxon>Amphisphaeriales</taxon>
        <taxon>Apiosporaceae</taxon>
        <taxon>Apiospora</taxon>
    </lineage>
</organism>
<comment type="caution">
    <text evidence="2">The sequence shown here is derived from an EMBL/GenBank/DDBJ whole genome shotgun (WGS) entry which is preliminary data.</text>
</comment>
<gene>
    <name evidence="2" type="ORF">PGQ11_011989</name>
</gene>
<keyword evidence="3" id="KW-1185">Reference proteome</keyword>
<keyword evidence="1" id="KW-0732">Signal</keyword>
<evidence type="ECO:0000313" key="3">
    <source>
        <dbReference type="Proteomes" id="UP001390339"/>
    </source>
</evidence>
<protein>
    <submittedName>
        <fullName evidence="2">Uncharacterized protein</fullName>
    </submittedName>
</protein>